<comment type="caution">
    <text evidence="3">The sequence shown here is derived from an EMBL/GenBank/DDBJ whole genome shotgun (WGS) entry which is preliminary data.</text>
</comment>
<dbReference type="EMBL" id="JAOVZQ010000001">
    <property type="protein sequence ID" value="MCY0093797.1"/>
    <property type="molecule type" value="Genomic_DNA"/>
</dbReference>
<dbReference type="Gene3D" id="3.30.9.10">
    <property type="entry name" value="D-Amino Acid Oxidase, subunit A, domain 2"/>
    <property type="match status" value="1"/>
</dbReference>
<evidence type="ECO:0000313" key="4">
    <source>
        <dbReference type="Proteomes" id="UP001081283"/>
    </source>
</evidence>
<proteinExistence type="predicted"/>
<feature type="domain" description="FAD dependent oxidoreductase" evidence="2">
    <location>
        <begin position="4"/>
        <end position="359"/>
    </location>
</feature>
<dbReference type="InterPro" id="IPR036188">
    <property type="entry name" value="FAD/NAD-bd_sf"/>
</dbReference>
<dbReference type="RefSeq" id="WP_267611744.1">
    <property type="nucleotide sequence ID" value="NZ_JAOVZQ010000001.1"/>
</dbReference>
<dbReference type="Gene3D" id="3.50.50.60">
    <property type="entry name" value="FAD/NAD(P)-binding domain"/>
    <property type="match status" value="1"/>
</dbReference>
<dbReference type="Pfam" id="PF01266">
    <property type="entry name" value="DAO"/>
    <property type="match status" value="1"/>
</dbReference>
<dbReference type="InterPro" id="IPR006076">
    <property type="entry name" value="FAD-dep_OxRdtase"/>
</dbReference>
<name>A0ABT3YDN9_9HYPH</name>
<keyword evidence="1" id="KW-0560">Oxidoreductase</keyword>
<organism evidence="3 4">
    <name type="scientific">Hoeflea ulvae</name>
    <dbReference type="NCBI Taxonomy" id="2983764"/>
    <lineage>
        <taxon>Bacteria</taxon>
        <taxon>Pseudomonadati</taxon>
        <taxon>Pseudomonadota</taxon>
        <taxon>Alphaproteobacteria</taxon>
        <taxon>Hyphomicrobiales</taxon>
        <taxon>Rhizobiaceae</taxon>
        <taxon>Hoeflea</taxon>
    </lineage>
</organism>
<evidence type="ECO:0000256" key="1">
    <source>
        <dbReference type="ARBA" id="ARBA00023002"/>
    </source>
</evidence>
<dbReference type="PANTHER" id="PTHR13847:SF287">
    <property type="entry name" value="FAD-DEPENDENT OXIDOREDUCTASE DOMAIN-CONTAINING PROTEIN 1"/>
    <property type="match status" value="1"/>
</dbReference>
<accession>A0ABT3YDN9</accession>
<sequence length="376" mass="39477">MKTDVLVIGGGIAGAATAYYLACEGVEVTLVETHDLNTQASGANAGSIHVQIQHPEFVSLGPDWARAYGPTLRLLVASQKMWLEIGDELGVDLDVKLAGGLLIATTEKQMRQIEAKARIERGFGVPIEMLDRHSLRAHAPYLADNVIGGGFCPAEGKANPLKATPAFAAAAQRRGASIRTQTRILAVEAISTGYRIQTDKGVIEARRVVNAAGAAAAQIAAMLGVSIDLQGVPLQVTVTEPVAPLIPHLVYSAAGKLSLKQAHNGSCLIGGGWHAQRLPDGRLVTNPQHLTGNMINAAAVAPALAQARALRSWTATVNGTDDWKPIIGEVPGHKGFFLSLFPWVGFSAGPITARLTADLVMGRPPRMSLEGVSALA</sequence>
<reference evidence="3" key="1">
    <citation type="submission" date="2022-10" db="EMBL/GenBank/DDBJ databases">
        <title>Hoeflea sp. J2-29, isolated from marine algae.</title>
        <authorList>
            <person name="Kristyanto S."/>
            <person name="Kim J.M."/>
            <person name="Jeon C.O."/>
        </authorList>
    </citation>
    <scope>NUCLEOTIDE SEQUENCE</scope>
    <source>
        <strain evidence="3">J2-29</strain>
    </source>
</reference>
<gene>
    <name evidence="3" type="ORF">OEG82_07155</name>
</gene>
<protein>
    <submittedName>
        <fullName evidence="3">FAD-binding oxidoreductase</fullName>
    </submittedName>
</protein>
<evidence type="ECO:0000313" key="3">
    <source>
        <dbReference type="EMBL" id="MCY0093797.1"/>
    </source>
</evidence>
<dbReference type="PANTHER" id="PTHR13847">
    <property type="entry name" value="SARCOSINE DEHYDROGENASE-RELATED"/>
    <property type="match status" value="1"/>
</dbReference>
<dbReference type="SUPFAM" id="SSF51905">
    <property type="entry name" value="FAD/NAD(P)-binding domain"/>
    <property type="match status" value="1"/>
</dbReference>
<keyword evidence="4" id="KW-1185">Reference proteome</keyword>
<evidence type="ECO:0000259" key="2">
    <source>
        <dbReference type="Pfam" id="PF01266"/>
    </source>
</evidence>
<dbReference type="Proteomes" id="UP001081283">
    <property type="component" value="Unassembled WGS sequence"/>
</dbReference>